<organism evidence="2 3">
    <name type="scientific">Paenibacillus albiflavus</name>
    <dbReference type="NCBI Taxonomy" id="2545760"/>
    <lineage>
        <taxon>Bacteria</taxon>
        <taxon>Bacillati</taxon>
        <taxon>Bacillota</taxon>
        <taxon>Bacilli</taxon>
        <taxon>Bacillales</taxon>
        <taxon>Paenibacillaceae</taxon>
        <taxon>Paenibacillus</taxon>
    </lineage>
</organism>
<comment type="caution">
    <text evidence="2">The sequence shown here is derived from an EMBL/GenBank/DDBJ whole genome shotgun (WGS) entry which is preliminary data.</text>
</comment>
<name>A0A4R4EMV4_9BACL</name>
<dbReference type="Gene3D" id="4.10.810.10">
    <property type="entry name" value="Virus Scaffolding Protein, Chain A"/>
    <property type="match status" value="1"/>
</dbReference>
<dbReference type="OrthoDB" id="2155814at2"/>
<dbReference type="Proteomes" id="UP000295418">
    <property type="component" value="Unassembled WGS sequence"/>
</dbReference>
<dbReference type="SMART" id="SM00914">
    <property type="entry name" value="IDEAL"/>
    <property type="match status" value="1"/>
</dbReference>
<dbReference type="InterPro" id="IPR014957">
    <property type="entry name" value="IDEAL_dom"/>
</dbReference>
<evidence type="ECO:0000259" key="1">
    <source>
        <dbReference type="SMART" id="SM00914"/>
    </source>
</evidence>
<sequence length="62" mass="6928">MGKMNVSSDVMLNLFAEMILDEALLKFKQDHLYEAIDHALAEGDEVTFLTLTSELKSLQVLG</sequence>
<proteinExistence type="predicted"/>
<feature type="domain" description="IDEAL" evidence="1">
    <location>
        <begin position="19"/>
        <end position="55"/>
    </location>
</feature>
<dbReference type="EMBL" id="SKFG01000001">
    <property type="protein sequence ID" value="TCZ81197.1"/>
    <property type="molecule type" value="Genomic_DNA"/>
</dbReference>
<accession>A0A4R4EMV4</accession>
<keyword evidence="3" id="KW-1185">Reference proteome</keyword>
<reference evidence="2 3" key="1">
    <citation type="submission" date="2019-03" db="EMBL/GenBank/DDBJ databases">
        <authorList>
            <person name="Kim M.K.M."/>
        </authorList>
    </citation>
    <scope>NUCLEOTIDE SEQUENCE [LARGE SCALE GENOMIC DNA]</scope>
    <source>
        <strain evidence="2 3">18JY21-1</strain>
    </source>
</reference>
<dbReference type="RefSeq" id="WP_132416254.1">
    <property type="nucleotide sequence ID" value="NZ_SKFG01000001.1"/>
</dbReference>
<evidence type="ECO:0000313" key="2">
    <source>
        <dbReference type="EMBL" id="TCZ81197.1"/>
    </source>
</evidence>
<gene>
    <name evidence="2" type="ORF">E0485_02675</name>
</gene>
<dbReference type="InterPro" id="IPR027393">
    <property type="entry name" value="Virus_scaffolding_prot_C"/>
</dbReference>
<dbReference type="AlphaFoldDB" id="A0A4R4EMV4"/>
<dbReference type="Pfam" id="PF08858">
    <property type="entry name" value="IDEAL"/>
    <property type="match status" value="1"/>
</dbReference>
<evidence type="ECO:0000313" key="3">
    <source>
        <dbReference type="Proteomes" id="UP000295418"/>
    </source>
</evidence>
<protein>
    <submittedName>
        <fullName evidence="2">IDEAL domain-containing protein</fullName>
    </submittedName>
</protein>